<accession>A0ABQ4R4M1</accession>
<organism evidence="2 3">
    <name type="scientific">Methylobacterium crusticola</name>
    <dbReference type="NCBI Taxonomy" id="1697972"/>
    <lineage>
        <taxon>Bacteria</taxon>
        <taxon>Pseudomonadati</taxon>
        <taxon>Pseudomonadota</taxon>
        <taxon>Alphaproteobacteria</taxon>
        <taxon>Hyphomicrobiales</taxon>
        <taxon>Methylobacteriaceae</taxon>
        <taxon>Methylobacterium</taxon>
    </lineage>
</organism>
<proteinExistence type="predicted"/>
<keyword evidence="3" id="KW-1185">Reference proteome</keyword>
<evidence type="ECO:0000313" key="2">
    <source>
        <dbReference type="EMBL" id="GJD52070.1"/>
    </source>
</evidence>
<dbReference type="EMBL" id="BPQH01000016">
    <property type="protein sequence ID" value="GJD52070.1"/>
    <property type="molecule type" value="Genomic_DNA"/>
</dbReference>
<dbReference type="Proteomes" id="UP001055167">
    <property type="component" value="Unassembled WGS sequence"/>
</dbReference>
<dbReference type="RefSeq" id="WP_238313879.1">
    <property type="nucleotide sequence ID" value="NZ_BPQH01000016.1"/>
</dbReference>
<comment type="caution">
    <text evidence="2">The sequence shown here is derived from an EMBL/GenBank/DDBJ whole genome shotgun (WGS) entry which is preliminary data.</text>
</comment>
<protein>
    <submittedName>
        <fullName evidence="2">Formyltransferase/hydrolase complex Fhc subunit B</fullName>
    </submittedName>
</protein>
<sequence>MTAWIDGRAADPDAAVAAAASLLAGARAPVIAGLCAEVAAVRAAYRLARRLGASLDPVAGPALYADLAALAAGGAMTTTPAEALGRAETVLAVGARPWDSALLAALAAGGPQRGRAAGRPRALLALGGPVPGGPAPDGPAPGGAGQPGAAVAYPAGEGGLGPAIGLLRGLAAGRVAGPHALSDLADRLRAALYGVVLYDPAEIGALAVEMLNGLVRDVSETTRCFALSLGDPHQGSAVAQVSAWTTGQAPRVGFGRGRPEHDPWRFDSARQAASGEVDAALWLATLPVPRPSWIRALPTVALLGRAAGDEAAVVIAVGVPGEGVGGALWHPGRAAIAWQPAARAGPVPPAADVLGALHDRIPASPESPASC</sequence>
<gene>
    <name evidence="2" type="primary">fhcB</name>
    <name evidence="2" type="ORF">OPKNFCMD_4832</name>
</gene>
<reference evidence="2" key="1">
    <citation type="journal article" date="2021" name="Front. Microbiol.">
        <title>Comprehensive Comparative Genomics and Phenotyping of Methylobacterium Species.</title>
        <authorList>
            <person name="Alessa O."/>
            <person name="Ogura Y."/>
            <person name="Fujitani Y."/>
            <person name="Takami H."/>
            <person name="Hayashi T."/>
            <person name="Sahin N."/>
            <person name="Tani A."/>
        </authorList>
    </citation>
    <scope>NUCLEOTIDE SEQUENCE</scope>
    <source>
        <strain evidence="2">KCTC 52305</strain>
    </source>
</reference>
<feature type="region of interest" description="Disordered" evidence="1">
    <location>
        <begin position="127"/>
        <end position="149"/>
    </location>
</feature>
<name>A0ABQ4R4M1_9HYPH</name>
<evidence type="ECO:0000256" key="1">
    <source>
        <dbReference type="SAM" id="MobiDB-lite"/>
    </source>
</evidence>
<evidence type="ECO:0000313" key="3">
    <source>
        <dbReference type="Proteomes" id="UP001055167"/>
    </source>
</evidence>
<reference evidence="2" key="2">
    <citation type="submission" date="2021-08" db="EMBL/GenBank/DDBJ databases">
        <authorList>
            <person name="Tani A."/>
            <person name="Ola A."/>
            <person name="Ogura Y."/>
            <person name="Katsura K."/>
            <person name="Hayashi T."/>
        </authorList>
    </citation>
    <scope>NUCLEOTIDE SEQUENCE</scope>
    <source>
        <strain evidence="2">KCTC 52305</strain>
    </source>
</reference>